<comment type="similarity">
    <text evidence="2">Belongs to the NOC2 family.</text>
</comment>
<dbReference type="EMBL" id="CAJZBQ010000052">
    <property type="protein sequence ID" value="CAG9330890.1"/>
    <property type="molecule type" value="Genomic_DNA"/>
</dbReference>
<dbReference type="GO" id="GO:0042273">
    <property type="term" value="P:ribosomal large subunit biogenesis"/>
    <property type="evidence" value="ECO:0007669"/>
    <property type="project" value="TreeGrafter"/>
</dbReference>
<dbReference type="Pfam" id="PF03715">
    <property type="entry name" value="Noc2"/>
    <property type="match status" value="1"/>
</dbReference>
<sequence length="489" mass="55860">MVKKVPLDNTEELYFETFEDFIEDGDKNAGLQIKRKQEKTKLFTNEFGKETIKASQQGNLKQLRKLYSILCHCDIENAQKYDLETHYRNSLDIALAEITKDFKTKLGKKLDKSTKWKSYEKKVRIFLKNTATLLSGAGIAPEVYINISNCLKKLAKLLKLFPNQAQILVGQISRIFVEQSADVKLAFLSFIKKAACVKSIEPGYALEVLFHAIAKKWKIMPSESQEDIELMRTYFIDLFSVNLEAGLQFVRNYANKLELYLAKASRGSAKSKIIYNWQFFNSISLISHLIISYPKQFSQISPSIIQILHNLFQANQAQKYSPLKLHIIKLLIILQYNLDRYIPGISSYVLEIITNPALQKRSKTNRCTEFSLASMLKVNKEQLTSDVFKEKIIEESCRALLEHIAYFGNSIAFPEVSLPIKLALKKSIKDTKNAAIKNKISHTVKLIEENSRFIEKKRNGIFGPIMAASNNIEGKIPLSTHKQGVSKDK</sequence>
<dbReference type="GO" id="GO:0030691">
    <property type="term" value="C:Noc2p-Noc3p complex"/>
    <property type="evidence" value="ECO:0007669"/>
    <property type="project" value="TreeGrafter"/>
</dbReference>
<dbReference type="SUPFAM" id="SSF48371">
    <property type="entry name" value="ARM repeat"/>
    <property type="match status" value="1"/>
</dbReference>
<dbReference type="PANTHER" id="PTHR12687">
    <property type="entry name" value="NUCLEOLAR COMPLEX 2 AND RAD4-RELATED"/>
    <property type="match status" value="1"/>
</dbReference>
<protein>
    <recommendedName>
        <fullName evidence="6">Nucleolar complex protein 2 homolog</fullName>
    </recommendedName>
</protein>
<dbReference type="InterPro" id="IPR016024">
    <property type="entry name" value="ARM-type_fold"/>
</dbReference>
<comment type="subcellular location">
    <subcellularLocation>
        <location evidence="1">Nucleus</location>
    </subcellularLocation>
</comment>
<dbReference type="PANTHER" id="PTHR12687:SF4">
    <property type="entry name" value="NUCLEOLAR COMPLEX PROTEIN 2 HOMOLOG"/>
    <property type="match status" value="1"/>
</dbReference>
<name>A0AAU9K167_9CILI</name>
<dbReference type="InterPro" id="IPR005343">
    <property type="entry name" value="Noc2"/>
</dbReference>
<dbReference type="GO" id="GO:0005730">
    <property type="term" value="C:nucleolus"/>
    <property type="evidence" value="ECO:0007669"/>
    <property type="project" value="TreeGrafter"/>
</dbReference>
<dbReference type="AlphaFoldDB" id="A0AAU9K167"/>
<dbReference type="Proteomes" id="UP001162131">
    <property type="component" value="Unassembled WGS sequence"/>
</dbReference>
<dbReference type="GO" id="GO:0030690">
    <property type="term" value="C:Noc1p-Noc2p complex"/>
    <property type="evidence" value="ECO:0007669"/>
    <property type="project" value="TreeGrafter"/>
</dbReference>
<proteinExistence type="inferred from homology"/>
<evidence type="ECO:0008006" key="6">
    <source>
        <dbReference type="Google" id="ProtNLM"/>
    </source>
</evidence>
<evidence type="ECO:0000256" key="2">
    <source>
        <dbReference type="ARBA" id="ARBA00005907"/>
    </source>
</evidence>
<evidence type="ECO:0000256" key="3">
    <source>
        <dbReference type="ARBA" id="ARBA00023242"/>
    </source>
</evidence>
<gene>
    <name evidence="4" type="ORF">BSTOLATCC_MIC52299</name>
</gene>
<evidence type="ECO:0000256" key="1">
    <source>
        <dbReference type="ARBA" id="ARBA00004123"/>
    </source>
</evidence>
<keyword evidence="3" id="KW-0539">Nucleus</keyword>
<reference evidence="4" key="1">
    <citation type="submission" date="2021-09" db="EMBL/GenBank/DDBJ databases">
        <authorList>
            <consortium name="AG Swart"/>
            <person name="Singh M."/>
            <person name="Singh A."/>
            <person name="Seah K."/>
            <person name="Emmerich C."/>
        </authorList>
    </citation>
    <scope>NUCLEOTIDE SEQUENCE</scope>
    <source>
        <strain evidence="4">ATCC30299</strain>
    </source>
</reference>
<evidence type="ECO:0000313" key="5">
    <source>
        <dbReference type="Proteomes" id="UP001162131"/>
    </source>
</evidence>
<comment type="caution">
    <text evidence="4">The sequence shown here is derived from an EMBL/GenBank/DDBJ whole genome shotgun (WGS) entry which is preliminary data.</text>
</comment>
<accession>A0AAU9K167</accession>
<keyword evidence="5" id="KW-1185">Reference proteome</keyword>
<dbReference type="GO" id="GO:0005654">
    <property type="term" value="C:nucleoplasm"/>
    <property type="evidence" value="ECO:0007669"/>
    <property type="project" value="TreeGrafter"/>
</dbReference>
<evidence type="ECO:0000313" key="4">
    <source>
        <dbReference type="EMBL" id="CAG9330890.1"/>
    </source>
</evidence>
<organism evidence="4 5">
    <name type="scientific">Blepharisma stoltei</name>
    <dbReference type="NCBI Taxonomy" id="1481888"/>
    <lineage>
        <taxon>Eukaryota</taxon>
        <taxon>Sar</taxon>
        <taxon>Alveolata</taxon>
        <taxon>Ciliophora</taxon>
        <taxon>Postciliodesmatophora</taxon>
        <taxon>Heterotrichea</taxon>
        <taxon>Heterotrichida</taxon>
        <taxon>Blepharismidae</taxon>
        <taxon>Blepharisma</taxon>
    </lineage>
</organism>